<dbReference type="RefSeq" id="WP_220379422.1">
    <property type="nucleotide sequence ID" value="NZ_CP080544.1"/>
</dbReference>
<evidence type="ECO:0000256" key="1">
    <source>
        <dbReference type="ARBA" id="ARBA00022679"/>
    </source>
</evidence>
<sequence>MSAAFNIRRAASADAATLTQLSKDTFVETFGHLYSPEDLSNYLTHTYTEKGYLDGFNELGYAAWLLEDAHGAPVGFAYAGPADIPHAEVQPGDMQLLRLYLRKSAQSGGWGARLMETAMAWMEASAPRNLWIGVWSENLGAQRFYARFGFEHAGDYLYPVGETNDLEFILRKPLA</sequence>
<organism evidence="4 5">
    <name type="scientific">Lysobacter soyae</name>
    <dbReference type="NCBI Taxonomy" id="2764185"/>
    <lineage>
        <taxon>Bacteria</taxon>
        <taxon>Pseudomonadati</taxon>
        <taxon>Pseudomonadota</taxon>
        <taxon>Gammaproteobacteria</taxon>
        <taxon>Lysobacterales</taxon>
        <taxon>Lysobacteraceae</taxon>
        <taxon>Lysobacter</taxon>
    </lineage>
</organism>
<accession>A0ABX8WNC2</accession>
<dbReference type="PANTHER" id="PTHR43877:SF1">
    <property type="entry name" value="ACETYLTRANSFERASE"/>
    <property type="match status" value="1"/>
</dbReference>
<dbReference type="CDD" id="cd04301">
    <property type="entry name" value="NAT_SF"/>
    <property type="match status" value="1"/>
</dbReference>
<evidence type="ECO:0000313" key="5">
    <source>
        <dbReference type="Proteomes" id="UP000824755"/>
    </source>
</evidence>
<gene>
    <name evidence="4" type="ORF">H8L67_08600</name>
</gene>
<keyword evidence="5" id="KW-1185">Reference proteome</keyword>
<dbReference type="InterPro" id="IPR000182">
    <property type="entry name" value="GNAT_dom"/>
</dbReference>
<dbReference type="Proteomes" id="UP000824755">
    <property type="component" value="Chromosome"/>
</dbReference>
<keyword evidence="2" id="KW-0012">Acyltransferase</keyword>
<dbReference type="EMBL" id="CP080544">
    <property type="protein sequence ID" value="QYR52637.1"/>
    <property type="molecule type" value="Genomic_DNA"/>
</dbReference>
<evidence type="ECO:0000256" key="2">
    <source>
        <dbReference type="ARBA" id="ARBA00023315"/>
    </source>
</evidence>
<name>A0ABX8WNC2_9GAMM</name>
<reference evidence="4 5" key="1">
    <citation type="submission" date="2021-08" db="EMBL/GenBank/DDBJ databases">
        <title>Lysobacter sp. strain CJ11 Genome sequencing and assembly.</title>
        <authorList>
            <person name="Kim I."/>
        </authorList>
    </citation>
    <scope>NUCLEOTIDE SEQUENCE [LARGE SCALE GENOMIC DNA]</scope>
    <source>
        <strain evidence="4 5">CJ11</strain>
    </source>
</reference>
<feature type="domain" description="N-acetyltransferase" evidence="3">
    <location>
        <begin position="5"/>
        <end position="175"/>
    </location>
</feature>
<dbReference type="SUPFAM" id="SSF55729">
    <property type="entry name" value="Acyl-CoA N-acyltransferases (Nat)"/>
    <property type="match status" value="1"/>
</dbReference>
<protein>
    <submittedName>
        <fullName evidence="4">GNAT family N-acetyltransferase</fullName>
    </submittedName>
</protein>
<evidence type="ECO:0000313" key="4">
    <source>
        <dbReference type="EMBL" id="QYR52637.1"/>
    </source>
</evidence>
<dbReference type="InterPro" id="IPR016181">
    <property type="entry name" value="Acyl_CoA_acyltransferase"/>
</dbReference>
<dbReference type="Gene3D" id="3.40.630.30">
    <property type="match status" value="1"/>
</dbReference>
<dbReference type="Pfam" id="PF00583">
    <property type="entry name" value="Acetyltransf_1"/>
    <property type="match status" value="1"/>
</dbReference>
<proteinExistence type="predicted"/>
<dbReference type="PANTHER" id="PTHR43877">
    <property type="entry name" value="AMINOALKYLPHOSPHONATE N-ACETYLTRANSFERASE-RELATED-RELATED"/>
    <property type="match status" value="1"/>
</dbReference>
<dbReference type="PROSITE" id="PS51186">
    <property type="entry name" value="GNAT"/>
    <property type="match status" value="1"/>
</dbReference>
<keyword evidence="1" id="KW-0808">Transferase</keyword>
<dbReference type="InterPro" id="IPR050832">
    <property type="entry name" value="Bact_Acetyltransf"/>
</dbReference>
<evidence type="ECO:0000259" key="3">
    <source>
        <dbReference type="PROSITE" id="PS51186"/>
    </source>
</evidence>